<dbReference type="RefSeq" id="WP_349947944.1">
    <property type="nucleotide sequence ID" value="NZ_CP157940.1"/>
</dbReference>
<keyword evidence="3 10" id="KW-0813">Transport</keyword>
<keyword evidence="6 10" id="KW-1133">Transmembrane helix</keyword>
<dbReference type="PANTHER" id="PTHR30266:SF2">
    <property type="entry name" value="LARGE-CONDUCTANCE MECHANOSENSITIVE CHANNEL"/>
    <property type="match status" value="1"/>
</dbReference>
<dbReference type="GO" id="GO:0008381">
    <property type="term" value="F:mechanosensitive monoatomic ion channel activity"/>
    <property type="evidence" value="ECO:0007669"/>
    <property type="project" value="UniProtKB-UniRule"/>
</dbReference>
<dbReference type="PANTHER" id="PTHR30266">
    <property type="entry name" value="MECHANOSENSITIVE CHANNEL MSCL"/>
    <property type="match status" value="1"/>
</dbReference>
<feature type="transmembrane region" description="Helical" evidence="10">
    <location>
        <begin position="20"/>
        <end position="41"/>
    </location>
</feature>
<feature type="transmembrane region" description="Helical" evidence="10">
    <location>
        <begin position="48"/>
        <end position="67"/>
    </location>
</feature>
<protein>
    <recommendedName>
        <fullName evidence="10">Large-conductance mechanosensitive channel</fullName>
    </recommendedName>
</protein>
<dbReference type="InterPro" id="IPR019823">
    <property type="entry name" value="Mechanosensitive_channel_CS"/>
</dbReference>
<comment type="similarity">
    <text evidence="2 10">Belongs to the MscL family.</text>
</comment>
<dbReference type="Gene3D" id="1.10.1200.120">
    <property type="entry name" value="Large-conductance mechanosensitive channel, MscL, domain 1"/>
    <property type="match status" value="1"/>
</dbReference>
<evidence type="ECO:0000256" key="6">
    <source>
        <dbReference type="ARBA" id="ARBA00022989"/>
    </source>
</evidence>
<dbReference type="NCBIfam" id="NF010557">
    <property type="entry name" value="PRK13952.1"/>
    <property type="match status" value="1"/>
</dbReference>
<dbReference type="InterPro" id="IPR036019">
    <property type="entry name" value="MscL_channel"/>
</dbReference>
<accession>A0AAU7PSC8</accession>
<keyword evidence="5 10" id="KW-0812">Transmembrane</keyword>
<proteinExistence type="inferred from homology"/>
<evidence type="ECO:0000256" key="7">
    <source>
        <dbReference type="ARBA" id="ARBA00023065"/>
    </source>
</evidence>
<evidence type="ECO:0000256" key="10">
    <source>
        <dbReference type="HAMAP-Rule" id="MF_00115"/>
    </source>
</evidence>
<dbReference type="EMBL" id="CP157940">
    <property type="protein sequence ID" value="XBS55268.1"/>
    <property type="molecule type" value="Genomic_DNA"/>
</dbReference>
<dbReference type="InterPro" id="IPR037673">
    <property type="entry name" value="MSC/AndL"/>
</dbReference>
<name>A0AAU7PSC8_9FIRM</name>
<evidence type="ECO:0000256" key="8">
    <source>
        <dbReference type="ARBA" id="ARBA00023136"/>
    </source>
</evidence>
<keyword evidence="9 10" id="KW-0407">Ion channel</keyword>
<keyword evidence="7 10" id="KW-0406">Ion transport</keyword>
<evidence type="ECO:0000256" key="2">
    <source>
        <dbReference type="ARBA" id="ARBA00007254"/>
    </source>
</evidence>
<organism evidence="11">
    <name type="scientific">Lacrimispora sp. BS-2</name>
    <dbReference type="NCBI Taxonomy" id="3151850"/>
    <lineage>
        <taxon>Bacteria</taxon>
        <taxon>Bacillati</taxon>
        <taxon>Bacillota</taxon>
        <taxon>Clostridia</taxon>
        <taxon>Lachnospirales</taxon>
        <taxon>Lachnospiraceae</taxon>
        <taxon>Lacrimispora</taxon>
    </lineage>
</organism>
<comment type="subunit">
    <text evidence="10">Homopentamer.</text>
</comment>
<comment type="function">
    <text evidence="10">Channel that opens in response to stretch forces in the membrane lipid bilayer. May participate in the regulation of osmotic pressure changes within the cell.</text>
</comment>
<dbReference type="NCBIfam" id="TIGR00220">
    <property type="entry name" value="mscL"/>
    <property type="match status" value="1"/>
</dbReference>
<dbReference type="SUPFAM" id="SSF81330">
    <property type="entry name" value="Gated mechanosensitive channel"/>
    <property type="match status" value="1"/>
</dbReference>
<reference evidence="11" key="1">
    <citation type="submission" date="2024-06" db="EMBL/GenBank/DDBJ databases">
        <title>Lacrimispora cavernae sp. nov., a novel anaerobe isolated from bat guano pile inside a cave.</title>
        <authorList>
            <person name="Miller S.L."/>
            <person name="Lu N."/>
            <person name="King J."/>
            <person name="Sankaranarayanan K."/>
            <person name="Lawson P.A."/>
        </authorList>
    </citation>
    <scope>NUCLEOTIDE SEQUENCE</scope>
    <source>
        <strain evidence="11">BS-2</strain>
    </source>
</reference>
<gene>
    <name evidence="10 11" type="primary">mscL</name>
    <name evidence="11" type="ORF">ABFV83_05585</name>
</gene>
<keyword evidence="8 10" id="KW-0472">Membrane</keyword>
<sequence>MGNKKGIIAEFKEFVLRGNVVDLAVGVIIGAAFQAIVNSLVKDIISPLIGVITGGVDFSNKFALLYAAPQGTDVSTLQAAQALGPVFAYGSFITAVINFLIMASVIFMMIKVINSLRGKKQQAEPAASADKECPYCFTRININATRCPNCTSQLDIQPETAQED</sequence>
<dbReference type="HAMAP" id="MF_00115">
    <property type="entry name" value="MscL"/>
    <property type="match status" value="1"/>
</dbReference>
<evidence type="ECO:0000256" key="5">
    <source>
        <dbReference type="ARBA" id="ARBA00022692"/>
    </source>
</evidence>
<comment type="subcellular location">
    <subcellularLocation>
        <location evidence="1 10">Cell membrane</location>
        <topology evidence="1 10">Multi-pass membrane protein</topology>
    </subcellularLocation>
</comment>
<dbReference type="PROSITE" id="PS01327">
    <property type="entry name" value="MSCL"/>
    <property type="match status" value="1"/>
</dbReference>
<dbReference type="PRINTS" id="PR01264">
    <property type="entry name" value="MECHCHANNEL"/>
</dbReference>
<evidence type="ECO:0000256" key="9">
    <source>
        <dbReference type="ARBA" id="ARBA00023303"/>
    </source>
</evidence>
<dbReference type="GO" id="GO:0005886">
    <property type="term" value="C:plasma membrane"/>
    <property type="evidence" value="ECO:0007669"/>
    <property type="project" value="UniProtKB-SubCell"/>
</dbReference>
<evidence type="ECO:0000256" key="3">
    <source>
        <dbReference type="ARBA" id="ARBA00022448"/>
    </source>
</evidence>
<dbReference type="Pfam" id="PF01741">
    <property type="entry name" value="MscL"/>
    <property type="match status" value="1"/>
</dbReference>
<keyword evidence="4 10" id="KW-1003">Cell membrane</keyword>
<dbReference type="InterPro" id="IPR001185">
    <property type="entry name" value="MS_channel"/>
</dbReference>
<evidence type="ECO:0000256" key="1">
    <source>
        <dbReference type="ARBA" id="ARBA00004651"/>
    </source>
</evidence>
<feature type="transmembrane region" description="Helical" evidence="10">
    <location>
        <begin position="87"/>
        <end position="110"/>
    </location>
</feature>
<dbReference type="AlphaFoldDB" id="A0AAU7PSC8"/>
<evidence type="ECO:0000256" key="4">
    <source>
        <dbReference type="ARBA" id="ARBA00022475"/>
    </source>
</evidence>
<evidence type="ECO:0000313" key="11">
    <source>
        <dbReference type="EMBL" id="XBS55268.1"/>
    </source>
</evidence>